<dbReference type="PANTHER" id="PTHR35087:SF1">
    <property type="entry name" value="RIKEN CDNA 4930505A04 GENE"/>
    <property type="match status" value="1"/>
</dbReference>
<dbReference type="Proteomes" id="UP001239994">
    <property type="component" value="Unassembled WGS sequence"/>
</dbReference>
<protein>
    <submittedName>
        <fullName evidence="2">Uncharacterized protein</fullName>
    </submittedName>
</protein>
<feature type="region of interest" description="Disordered" evidence="1">
    <location>
        <begin position="215"/>
        <end position="266"/>
    </location>
</feature>
<dbReference type="AlphaFoldDB" id="A0AAD9E125"/>
<proteinExistence type="predicted"/>
<comment type="caution">
    <text evidence="2">The sequence shown here is derived from an EMBL/GenBank/DDBJ whole genome shotgun (WGS) entry which is preliminary data.</text>
</comment>
<evidence type="ECO:0000313" key="3">
    <source>
        <dbReference type="Proteomes" id="UP001239994"/>
    </source>
</evidence>
<organism evidence="2 3">
    <name type="scientific">Electrophorus voltai</name>
    <dbReference type="NCBI Taxonomy" id="2609070"/>
    <lineage>
        <taxon>Eukaryota</taxon>
        <taxon>Metazoa</taxon>
        <taxon>Chordata</taxon>
        <taxon>Craniata</taxon>
        <taxon>Vertebrata</taxon>
        <taxon>Euteleostomi</taxon>
        <taxon>Actinopterygii</taxon>
        <taxon>Neopterygii</taxon>
        <taxon>Teleostei</taxon>
        <taxon>Ostariophysi</taxon>
        <taxon>Gymnotiformes</taxon>
        <taxon>Gymnotoidei</taxon>
        <taxon>Gymnotidae</taxon>
        <taxon>Electrophorus</taxon>
    </lineage>
</organism>
<keyword evidence="3" id="KW-1185">Reference proteome</keyword>
<reference evidence="2" key="1">
    <citation type="submission" date="2023-03" db="EMBL/GenBank/DDBJ databases">
        <title>Electrophorus voltai genome.</title>
        <authorList>
            <person name="Bian C."/>
        </authorList>
    </citation>
    <scope>NUCLEOTIDE SEQUENCE</scope>
    <source>
        <strain evidence="2">CB-2022</strain>
        <tissue evidence="2">Muscle</tissue>
    </source>
</reference>
<sequence>MYQRAEICLPRKKRVRESFRSNTYRIFDEKVPDRLSPDEFYKDHKYETRDRRETELLKSHNIPQPYNARFIRTNARFFNEPIAYMETDGTMAEQVAIRFSDFLNMRNYATFKWWSDVLDKETVHRKAAYSKDSTQRTDYQPITHTAVTRVREGRDRSPATGIVPTLSPLGQPKELVEYMSFLHQYDSRRTHGQPYQGRRHGAFVWSERGVSGPIAFQSTAGPRSPFEGRVNGLTSSQEAPPGPQQMCMSTGALSCRPGPAPGSTQNAKVEWVEEIAPPLNAVPQGP</sequence>
<dbReference type="InterPro" id="IPR031365">
    <property type="entry name" value="CMIP6"/>
</dbReference>
<dbReference type="PANTHER" id="PTHR35087">
    <property type="entry name" value="SIMILAR TO HYPOTHETICAL PROTEIN FLJ40298"/>
    <property type="match status" value="1"/>
</dbReference>
<name>A0AAD9E125_9TELE</name>
<dbReference type="EMBL" id="JAROKS010000012">
    <property type="protein sequence ID" value="KAK1798482.1"/>
    <property type="molecule type" value="Genomic_DNA"/>
</dbReference>
<accession>A0AAD9E125</accession>
<evidence type="ECO:0000256" key="1">
    <source>
        <dbReference type="SAM" id="MobiDB-lite"/>
    </source>
</evidence>
<dbReference type="Pfam" id="PF15667">
    <property type="entry name" value="CMIP6"/>
    <property type="match status" value="1"/>
</dbReference>
<gene>
    <name evidence="2" type="ORF">P4O66_006774</name>
</gene>
<evidence type="ECO:0000313" key="2">
    <source>
        <dbReference type="EMBL" id="KAK1798482.1"/>
    </source>
</evidence>